<evidence type="ECO:0000313" key="15">
    <source>
        <dbReference type="Proteomes" id="UP000032352"/>
    </source>
</evidence>
<dbReference type="AlphaFoldDB" id="A0AAF0C975"/>
<evidence type="ECO:0000313" key="14">
    <source>
        <dbReference type="EMBL" id="WDE05176.1"/>
    </source>
</evidence>
<comment type="subunit">
    <text evidence="4 11">The basal body constitutes a major portion of the flagellar organelle and consists of four rings (L,P,S, and M) mounted on a central rod.</text>
</comment>
<dbReference type="Pfam" id="PF02107">
    <property type="entry name" value="FlgH"/>
    <property type="match status" value="1"/>
</dbReference>
<keyword evidence="5 11" id="KW-0732">Signal</keyword>
<dbReference type="NCBIfam" id="NF001304">
    <property type="entry name" value="PRK00249.1-4"/>
    <property type="match status" value="1"/>
</dbReference>
<dbReference type="Proteomes" id="UP000032352">
    <property type="component" value="Chromosome"/>
</dbReference>
<evidence type="ECO:0000256" key="12">
    <source>
        <dbReference type="SAM" id="MobiDB-lite"/>
    </source>
</evidence>
<reference evidence="14 15" key="2">
    <citation type="journal article" date="2022" name="Mar. Drugs">
        <title>Bioassay-Guided Fractionation Leads to the Detection of Cholic Acid Generated by the Rare Thalassomonas sp.</title>
        <authorList>
            <person name="Pheiffer F."/>
            <person name="Schneider Y.K."/>
            <person name="Hansen E.H."/>
            <person name="Andersen J.H."/>
            <person name="Isaksson J."/>
            <person name="Busche T."/>
            <person name="R C."/>
            <person name="Kalinowski J."/>
            <person name="Zyl L.V."/>
            <person name="Trindade M."/>
        </authorList>
    </citation>
    <scope>NUCLEOTIDE SEQUENCE [LARGE SCALE GENOMIC DNA]</scope>
    <source>
        <strain evidence="14 15">XOM25</strain>
    </source>
</reference>
<keyword evidence="8 11" id="KW-0975">Bacterial flagellum</keyword>
<sequence>MLAKRLTIVLGTLLLTACASSYHPAQPQPGERQWQPTVTRAQAQAAPEAKDGSLLQNARLLNMFQDRRAYGVGDILTVMLDEETQSSKRADTDIGKTSDTSGTYSAVFPNTNESGSFGFGSNRSFNGSSSASQQNTLTGAITVTVSEVLDTGALRINGEKWIKLNQGDEYIRLTGLIRVEDVDRANRISSQRIADARITYAGRGALAEANQQGWLSRFFNSGWFPF</sequence>
<reference evidence="14 15" key="1">
    <citation type="journal article" date="2015" name="Genome Announc.">
        <title>Draft Genome Sequences of Marine Isolates of Thalassomonas viridans and Thalassomonas actiniarum.</title>
        <authorList>
            <person name="Olonade I."/>
            <person name="van Zyl L.J."/>
            <person name="Trindade M."/>
        </authorList>
    </citation>
    <scope>NUCLEOTIDE SEQUENCE [LARGE SCALE GENOMIC DNA]</scope>
    <source>
        <strain evidence="14 15">XOM25</strain>
    </source>
</reference>
<dbReference type="PROSITE" id="PS51257">
    <property type="entry name" value="PROKAR_LIPOPROTEIN"/>
    <property type="match status" value="1"/>
</dbReference>
<keyword evidence="7" id="KW-0564">Palmitate</keyword>
<dbReference type="GO" id="GO:0009427">
    <property type="term" value="C:bacterial-type flagellum basal body, distal rod, L ring"/>
    <property type="evidence" value="ECO:0007669"/>
    <property type="project" value="InterPro"/>
</dbReference>
<dbReference type="PRINTS" id="PR01008">
    <property type="entry name" value="FLGLRINGFLGH"/>
</dbReference>
<evidence type="ECO:0000256" key="9">
    <source>
        <dbReference type="ARBA" id="ARBA00023237"/>
    </source>
</evidence>
<feature type="chain" id="PRO_5041927457" description="Flagellar L-ring protein" evidence="13">
    <location>
        <begin position="26"/>
        <end position="226"/>
    </location>
</feature>
<keyword evidence="9 11" id="KW-0998">Cell outer membrane</keyword>
<keyword evidence="14" id="KW-0966">Cell projection</keyword>
<dbReference type="HAMAP" id="MF_00415">
    <property type="entry name" value="FlgH"/>
    <property type="match status" value="1"/>
</dbReference>
<dbReference type="KEGG" id="tvd:SG34_028435"/>
<feature type="compositionally biased region" description="Basic and acidic residues" evidence="12">
    <location>
        <begin position="86"/>
        <end position="96"/>
    </location>
</feature>
<protein>
    <recommendedName>
        <fullName evidence="11">Flagellar L-ring protein</fullName>
    </recommendedName>
    <alternativeName>
        <fullName evidence="11">Basal body L-ring protein</fullName>
    </alternativeName>
</protein>
<dbReference type="GO" id="GO:0003774">
    <property type="term" value="F:cytoskeletal motor activity"/>
    <property type="evidence" value="ECO:0007669"/>
    <property type="project" value="InterPro"/>
</dbReference>
<feature type="compositionally biased region" description="Polar residues" evidence="12">
    <location>
        <begin position="97"/>
        <end position="106"/>
    </location>
</feature>
<feature type="signal peptide" evidence="13">
    <location>
        <begin position="1"/>
        <end position="25"/>
    </location>
</feature>
<organism evidence="14 15">
    <name type="scientific">Thalassomonas viridans</name>
    <dbReference type="NCBI Taxonomy" id="137584"/>
    <lineage>
        <taxon>Bacteria</taxon>
        <taxon>Pseudomonadati</taxon>
        <taxon>Pseudomonadota</taxon>
        <taxon>Gammaproteobacteria</taxon>
        <taxon>Alteromonadales</taxon>
        <taxon>Colwelliaceae</taxon>
        <taxon>Thalassomonas</taxon>
    </lineage>
</organism>
<keyword evidence="6 11" id="KW-0472">Membrane</keyword>
<evidence type="ECO:0000256" key="11">
    <source>
        <dbReference type="HAMAP-Rule" id="MF_00415"/>
    </source>
</evidence>
<dbReference type="PANTHER" id="PTHR34933">
    <property type="entry name" value="FLAGELLAR L-RING PROTEIN"/>
    <property type="match status" value="1"/>
</dbReference>
<keyword evidence="14" id="KW-0282">Flagellum</keyword>
<accession>A0AAF0C975</accession>
<comment type="function">
    <text evidence="1 11">Assembles around the rod to form the L-ring and probably protects the motor/basal body from shearing forces during rotation.</text>
</comment>
<evidence type="ECO:0000256" key="10">
    <source>
        <dbReference type="ARBA" id="ARBA00023288"/>
    </source>
</evidence>
<evidence type="ECO:0000256" key="2">
    <source>
        <dbReference type="ARBA" id="ARBA00004635"/>
    </source>
</evidence>
<feature type="region of interest" description="Disordered" evidence="12">
    <location>
        <begin position="86"/>
        <end position="106"/>
    </location>
</feature>
<comment type="similarity">
    <text evidence="3 11">Belongs to the FlgH family.</text>
</comment>
<evidence type="ECO:0000256" key="7">
    <source>
        <dbReference type="ARBA" id="ARBA00023139"/>
    </source>
</evidence>
<evidence type="ECO:0000256" key="8">
    <source>
        <dbReference type="ARBA" id="ARBA00023143"/>
    </source>
</evidence>
<evidence type="ECO:0000256" key="1">
    <source>
        <dbReference type="ARBA" id="ARBA00002591"/>
    </source>
</evidence>
<dbReference type="GO" id="GO:0071973">
    <property type="term" value="P:bacterial-type flagellum-dependent cell motility"/>
    <property type="evidence" value="ECO:0007669"/>
    <property type="project" value="InterPro"/>
</dbReference>
<dbReference type="RefSeq" id="WP_044838878.1">
    <property type="nucleotide sequence ID" value="NZ_CP059733.1"/>
</dbReference>
<evidence type="ECO:0000256" key="5">
    <source>
        <dbReference type="ARBA" id="ARBA00022729"/>
    </source>
</evidence>
<dbReference type="PANTHER" id="PTHR34933:SF1">
    <property type="entry name" value="FLAGELLAR L-RING PROTEIN"/>
    <property type="match status" value="1"/>
</dbReference>
<evidence type="ECO:0000256" key="4">
    <source>
        <dbReference type="ARBA" id="ARBA00011439"/>
    </source>
</evidence>
<comment type="subcellular location">
    <subcellularLocation>
        <location evidence="11">Cell outer membrane</location>
        <topology evidence="11">Lipid-anchor</topology>
    </subcellularLocation>
    <subcellularLocation>
        <location evidence="11">Bacterial flagellum basal body</location>
    </subcellularLocation>
    <subcellularLocation>
        <location evidence="2">Membrane</location>
        <topology evidence="2">Lipid-anchor</topology>
    </subcellularLocation>
</comment>
<dbReference type="InterPro" id="IPR000527">
    <property type="entry name" value="Flag_Lring"/>
</dbReference>
<evidence type="ECO:0000256" key="6">
    <source>
        <dbReference type="ARBA" id="ARBA00023136"/>
    </source>
</evidence>
<gene>
    <name evidence="11 14" type="primary">flgH</name>
    <name evidence="14" type="ORF">SG34_028435</name>
</gene>
<proteinExistence type="inferred from homology"/>
<keyword evidence="14" id="KW-0969">Cilium</keyword>
<evidence type="ECO:0000256" key="13">
    <source>
        <dbReference type="SAM" id="SignalP"/>
    </source>
</evidence>
<keyword evidence="10 11" id="KW-0449">Lipoprotein</keyword>
<dbReference type="GO" id="GO:0009279">
    <property type="term" value="C:cell outer membrane"/>
    <property type="evidence" value="ECO:0007669"/>
    <property type="project" value="UniProtKB-SubCell"/>
</dbReference>
<name>A0AAF0C975_9GAMM</name>
<keyword evidence="15" id="KW-1185">Reference proteome</keyword>
<evidence type="ECO:0000256" key="3">
    <source>
        <dbReference type="ARBA" id="ARBA00006929"/>
    </source>
</evidence>
<dbReference type="EMBL" id="CP059733">
    <property type="protein sequence ID" value="WDE05176.1"/>
    <property type="molecule type" value="Genomic_DNA"/>
</dbReference>